<evidence type="ECO:0000256" key="2">
    <source>
        <dbReference type="ARBA" id="ARBA00022723"/>
    </source>
</evidence>
<dbReference type="GO" id="GO:0008973">
    <property type="term" value="F:phosphopentomutase activity"/>
    <property type="evidence" value="ECO:0007669"/>
    <property type="project" value="InterPro"/>
</dbReference>
<dbReference type="Gene3D" id="3.30.70.1250">
    <property type="entry name" value="Phosphopentomutase"/>
    <property type="match status" value="1"/>
</dbReference>
<dbReference type="GO" id="GO:0043094">
    <property type="term" value="P:metabolic compound salvage"/>
    <property type="evidence" value="ECO:0007669"/>
    <property type="project" value="InterPro"/>
</dbReference>
<comment type="similarity">
    <text evidence="1">Belongs to the phosphopentomutase family.</text>
</comment>
<gene>
    <name evidence="6" type="ORF">AMD02_16935</name>
</gene>
<feature type="domain" description="Metalloenzyme" evidence="5">
    <location>
        <begin position="2"/>
        <end position="383"/>
    </location>
</feature>
<dbReference type="PANTHER" id="PTHR21110">
    <property type="entry name" value="PHOSPHOPENTOMUTASE"/>
    <property type="match status" value="1"/>
</dbReference>
<dbReference type="GeneID" id="87596162"/>
<dbReference type="CDD" id="cd16009">
    <property type="entry name" value="PPM"/>
    <property type="match status" value="1"/>
</dbReference>
<name>A0A0M0KCZ1_ALKHA</name>
<evidence type="ECO:0000256" key="4">
    <source>
        <dbReference type="ARBA" id="ARBA00023235"/>
    </source>
</evidence>
<dbReference type="Gene3D" id="3.40.720.10">
    <property type="entry name" value="Alkaline Phosphatase, subunit A"/>
    <property type="match status" value="1"/>
</dbReference>
<dbReference type="PIRSF" id="PIRSF001491">
    <property type="entry name" value="Ppentomutase"/>
    <property type="match status" value="1"/>
</dbReference>
<accession>A0A0M0KCZ1</accession>
<protein>
    <submittedName>
        <fullName evidence="6">Mutase</fullName>
    </submittedName>
</protein>
<dbReference type="RefSeq" id="WP_010896769.1">
    <property type="nucleotide sequence ID" value="NZ_CP040441.1"/>
</dbReference>
<dbReference type="InterPro" id="IPR024052">
    <property type="entry name" value="Phosphopentomutase_DeoB_cap_sf"/>
</dbReference>
<dbReference type="EMBL" id="LILD01000004">
    <property type="protein sequence ID" value="KOO36721.1"/>
    <property type="molecule type" value="Genomic_DNA"/>
</dbReference>
<dbReference type="AlphaFoldDB" id="A0A0M0KCZ1"/>
<keyword evidence="4" id="KW-0413">Isomerase</keyword>
<dbReference type="PATRIC" id="fig|136160.3.peg.4337"/>
<sequence length="397" mass="44080">MKKVTLLVLDGFGVGAMADCEKVKPEDVNANTYKHLREAVDIHIPTLYQLGLGNIVDHLDTARAAYGRCDLAHHGADTFMGHQELMGSKPGVPQKRLMSEVGATIKKNLEKHGYDVRDPVEGAPVLLVNEAVVVGDNLESEVGNIINVVGDFRKLSFEQTIEVGKVVRSSVDTSRVIVYGNKEKTSIDLILSTIKERHPGQWGVDSPKANVYGEGYQVLHLGYGVDYEKQFAHLAEKQRLPVYRIGKTADVIQASGYHNPVVSTRKVLEVYQHEYSKSERDSVFLVNVQETDLAGHKEDCLWYKEVIEEVDRFLASFIDELDEEDLLIITADHGNDPTIGHSNHTREQTPVIIVGPQVRPISIGTRQTMADLAATMADYMGVAPPQYGTSFLHQILR</sequence>
<evidence type="ECO:0000256" key="1">
    <source>
        <dbReference type="ARBA" id="ARBA00010373"/>
    </source>
</evidence>
<dbReference type="SMR" id="A0A0M0KCZ1"/>
<dbReference type="GO" id="GO:0005829">
    <property type="term" value="C:cytosol"/>
    <property type="evidence" value="ECO:0007669"/>
    <property type="project" value="TreeGrafter"/>
</dbReference>
<evidence type="ECO:0000313" key="6">
    <source>
        <dbReference type="EMBL" id="KOO36721.1"/>
    </source>
</evidence>
<dbReference type="OMA" id="HQEIMGT"/>
<keyword evidence="2" id="KW-0479">Metal-binding</keyword>
<dbReference type="GO" id="GO:0000287">
    <property type="term" value="F:magnesium ion binding"/>
    <property type="evidence" value="ECO:0007669"/>
    <property type="project" value="InterPro"/>
</dbReference>
<dbReference type="Pfam" id="PF01676">
    <property type="entry name" value="Metalloenzyme"/>
    <property type="match status" value="1"/>
</dbReference>
<organism evidence="6">
    <name type="scientific">Halalkalibacterium halodurans</name>
    <name type="common">Bacillus halodurans</name>
    <dbReference type="NCBI Taxonomy" id="86665"/>
    <lineage>
        <taxon>Bacteria</taxon>
        <taxon>Bacillati</taxon>
        <taxon>Bacillota</taxon>
        <taxon>Bacilli</taxon>
        <taxon>Bacillales</taxon>
        <taxon>Bacillaceae</taxon>
        <taxon>Halalkalibacterium (ex Joshi et al. 2022)</taxon>
    </lineage>
</organism>
<dbReference type="InterPro" id="IPR010045">
    <property type="entry name" value="DeoB"/>
</dbReference>
<evidence type="ECO:0000256" key="3">
    <source>
        <dbReference type="ARBA" id="ARBA00023211"/>
    </source>
</evidence>
<dbReference type="NCBIfam" id="NF009049">
    <property type="entry name" value="PRK12383.1"/>
    <property type="match status" value="1"/>
</dbReference>
<reference evidence="6" key="1">
    <citation type="submission" date="2015-08" db="EMBL/GenBank/DDBJ databases">
        <title>Complete DNA Sequence of Pseudomonas syringae pv. actinidiae, the Causal Agent of Kiwifruit Canker Disease.</title>
        <authorList>
            <person name="Rikkerink E.H.A."/>
            <person name="Fineran P.C."/>
        </authorList>
    </citation>
    <scope>NUCLEOTIDE SEQUENCE</scope>
    <source>
        <strain evidence="6">DSM 13666</strain>
    </source>
</reference>
<keyword evidence="3" id="KW-0464">Manganese</keyword>
<dbReference type="PANTHER" id="PTHR21110:SF0">
    <property type="entry name" value="PHOSPHOPENTOMUTASE"/>
    <property type="match status" value="1"/>
</dbReference>
<dbReference type="InterPro" id="IPR017850">
    <property type="entry name" value="Alkaline_phosphatase_core_sf"/>
</dbReference>
<proteinExistence type="inferred from homology"/>
<comment type="caution">
    <text evidence="6">The sequence shown here is derived from an EMBL/GenBank/DDBJ whole genome shotgun (WGS) entry which is preliminary data.</text>
</comment>
<dbReference type="InterPro" id="IPR006124">
    <property type="entry name" value="Metalloenzyme"/>
</dbReference>
<dbReference type="GO" id="GO:0009117">
    <property type="term" value="P:nucleotide metabolic process"/>
    <property type="evidence" value="ECO:0007669"/>
    <property type="project" value="InterPro"/>
</dbReference>
<dbReference type="SUPFAM" id="SSF53649">
    <property type="entry name" value="Alkaline phosphatase-like"/>
    <property type="match status" value="1"/>
</dbReference>
<evidence type="ECO:0000259" key="5">
    <source>
        <dbReference type="Pfam" id="PF01676"/>
    </source>
</evidence>